<dbReference type="InterPro" id="IPR052032">
    <property type="entry name" value="ATP-dep_AA_Ligase"/>
</dbReference>
<dbReference type="Gene3D" id="3.30.470.20">
    <property type="entry name" value="ATP-grasp fold, B domain"/>
    <property type="match status" value="1"/>
</dbReference>
<dbReference type="PANTHER" id="PTHR43585:SF2">
    <property type="entry name" value="ATP-GRASP ENZYME FSQD"/>
    <property type="match status" value="1"/>
</dbReference>
<keyword evidence="1" id="KW-0436">Ligase</keyword>
<feature type="domain" description="ATP-grasp" evidence="5">
    <location>
        <begin position="109"/>
        <end position="310"/>
    </location>
</feature>
<dbReference type="AlphaFoldDB" id="A0A109DDC2"/>
<evidence type="ECO:0000256" key="3">
    <source>
        <dbReference type="ARBA" id="ARBA00022840"/>
    </source>
</evidence>
<dbReference type="Proteomes" id="UP000067598">
    <property type="component" value="Unassembled WGS sequence"/>
</dbReference>
<dbReference type="RefSeq" id="WP_060462297.1">
    <property type="nucleotide sequence ID" value="NZ_AP025162.1"/>
</dbReference>
<reference evidence="6 7" key="1">
    <citation type="journal article" date="2016" name="Microbiology (Mosc.)">
        <title>Comparison of Lactobacillus crispatus isolates from Lactobacillus-dominated vaginal microbiomes with isolates from microbiomes containing bacterial vaginosis-associated bacteria.</title>
        <authorList>
            <person name="Abdelmaksoud A.A."/>
            <person name="Koparde V.N."/>
            <person name="Sheth N.U."/>
            <person name="Serrano M.G."/>
            <person name="Glascock A.L."/>
            <person name="Fettweis J.M."/>
            <person name="Strauss Iii J.F."/>
            <person name="Buck G.A."/>
            <person name="Jefferson K.K."/>
        </authorList>
    </citation>
    <scope>NUCLEOTIDE SEQUENCE [LARGE SCALE GENOMIC DNA]</scope>
    <source>
        <strain evidence="6 7">VMC3</strain>
    </source>
</reference>
<evidence type="ECO:0000256" key="2">
    <source>
        <dbReference type="ARBA" id="ARBA00022741"/>
    </source>
</evidence>
<evidence type="ECO:0000259" key="5">
    <source>
        <dbReference type="PROSITE" id="PS50975"/>
    </source>
</evidence>
<sequence>MKKILFVGSMYDQKIGVLKEAKKMRLFVALMGNDYPSWGSKYIDLYIKSNNYDSSDALEILDNLNLKFDGVVTFWDRDVELTSKIAEHFDLPGCPVKAATIMRNKYLTRKVISKYKIPNIPYKLITDLSTLNSAIKKIGYPAIIKPVSASSSKGIFKINSEKDIDEVKEKIIKTITPEKDKMFLYNKGKFIFEQFITGQEYSVESVIQNGNINIIGITEKITNNQFEEVQHTHPAPIDKNNEKRIKETVKKVLKAIGADNCTTHTEIKLTKEGPRIVEVNGRMGGDYINTDLVPLARGINIVRATLQVSLNESIRDAISPKFNKGASVRFIIPSHAGTIKSWKIDKELFKKKEFVKIHKDKKVGEKILFPPNAFHDTRAGYLIAKNSTAEKAKKNAQEFVDKYVRIDMYDKKSNC</sequence>
<name>A0A109DDC2_9LACO</name>
<keyword evidence="3 4" id="KW-0067">ATP-binding</keyword>
<evidence type="ECO:0000313" key="7">
    <source>
        <dbReference type="Proteomes" id="UP000067598"/>
    </source>
</evidence>
<evidence type="ECO:0000256" key="1">
    <source>
        <dbReference type="ARBA" id="ARBA00022598"/>
    </source>
</evidence>
<keyword evidence="2 4" id="KW-0547">Nucleotide-binding</keyword>
<dbReference type="PANTHER" id="PTHR43585">
    <property type="entry name" value="FUMIPYRROLE BIOSYNTHESIS PROTEIN C"/>
    <property type="match status" value="1"/>
</dbReference>
<protein>
    <recommendedName>
        <fullName evidence="5">ATP-grasp domain-containing protein</fullName>
    </recommendedName>
</protein>
<dbReference type="Pfam" id="PF13535">
    <property type="entry name" value="ATP-grasp_4"/>
    <property type="match status" value="1"/>
</dbReference>
<gene>
    <name evidence="6" type="ORF">AEL95_07850</name>
</gene>
<dbReference type="Gene3D" id="3.40.50.20">
    <property type="match status" value="1"/>
</dbReference>
<dbReference type="EMBL" id="LJGP01000030">
    <property type="protein sequence ID" value="KWU03357.1"/>
    <property type="molecule type" value="Genomic_DNA"/>
</dbReference>
<evidence type="ECO:0000256" key="4">
    <source>
        <dbReference type="PROSITE-ProRule" id="PRU00409"/>
    </source>
</evidence>
<organism evidence="6 7">
    <name type="scientific">Lactobacillus crispatus</name>
    <dbReference type="NCBI Taxonomy" id="47770"/>
    <lineage>
        <taxon>Bacteria</taxon>
        <taxon>Bacillati</taxon>
        <taxon>Bacillota</taxon>
        <taxon>Bacilli</taxon>
        <taxon>Lactobacillales</taxon>
        <taxon>Lactobacillaceae</taxon>
        <taxon>Lactobacillus</taxon>
    </lineage>
</organism>
<dbReference type="PATRIC" id="fig|47770.28.peg.1041"/>
<accession>A0A109DDC2</accession>
<dbReference type="InterPro" id="IPR011761">
    <property type="entry name" value="ATP-grasp"/>
</dbReference>
<comment type="caution">
    <text evidence="6">The sequence shown here is derived from an EMBL/GenBank/DDBJ whole genome shotgun (WGS) entry which is preliminary data.</text>
</comment>
<evidence type="ECO:0000313" key="6">
    <source>
        <dbReference type="EMBL" id="KWU03357.1"/>
    </source>
</evidence>
<dbReference type="GO" id="GO:0016874">
    <property type="term" value="F:ligase activity"/>
    <property type="evidence" value="ECO:0007669"/>
    <property type="project" value="UniProtKB-KW"/>
</dbReference>
<dbReference type="GO" id="GO:0046872">
    <property type="term" value="F:metal ion binding"/>
    <property type="evidence" value="ECO:0007669"/>
    <property type="project" value="InterPro"/>
</dbReference>
<proteinExistence type="predicted"/>
<dbReference type="SUPFAM" id="SSF56059">
    <property type="entry name" value="Glutathione synthetase ATP-binding domain-like"/>
    <property type="match status" value="1"/>
</dbReference>
<dbReference type="GO" id="GO:0005524">
    <property type="term" value="F:ATP binding"/>
    <property type="evidence" value="ECO:0007669"/>
    <property type="project" value="UniProtKB-UniRule"/>
</dbReference>
<dbReference type="PROSITE" id="PS50975">
    <property type="entry name" value="ATP_GRASP"/>
    <property type="match status" value="1"/>
</dbReference>